<protein>
    <recommendedName>
        <fullName evidence="4">YecA family protein</fullName>
    </recommendedName>
</protein>
<accession>A0A837NFA1</accession>
<dbReference type="InterPro" id="IPR036255">
    <property type="entry name" value="YgfB-like_sf"/>
</dbReference>
<dbReference type="Proteomes" id="UP000053030">
    <property type="component" value="Unassembled WGS sequence"/>
</dbReference>
<dbReference type="OrthoDB" id="9783391at2"/>
<keyword evidence="3" id="KW-1185">Reference proteome</keyword>
<dbReference type="SUPFAM" id="SSF101327">
    <property type="entry name" value="YgfB-like"/>
    <property type="match status" value="1"/>
</dbReference>
<dbReference type="PANTHER" id="PTHR37528">
    <property type="entry name" value="UPF0149 PROTEIN YGFB"/>
    <property type="match status" value="1"/>
</dbReference>
<reference evidence="2 3" key="1">
    <citation type="submission" date="2015-08" db="EMBL/GenBank/DDBJ databases">
        <title>Genome sequencing and assembly of the deep-sea bacterium Idiomarina zobellii.</title>
        <authorList>
            <person name="Mithoefer S.D."/>
            <person name="Rheaume B.A."/>
            <person name="MacLea K.S."/>
        </authorList>
    </citation>
    <scope>NUCLEOTIDE SEQUENCE [LARGE SCALE GENOMIC DNA]</scope>
    <source>
        <strain evidence="2 3">KMM 231</strain>
    </source>
</reference>
<dbReference type="Gene3D" id="1.20.120.740">
    <property type="entry name" value="YgfB uncharacterised protein family UPF0149, PF03695"/>
    <property type="match status" value="1"/>
</dbReference>
<evidence type="ECO:0000256" key="1">
    <source>
        <dbReference type="ARBA" id="ARBA00038308"/>
    </source>
</evidence>
<comment type="similarity">
    <text evidence="1">Belongs to the UPF0149 family.</text>
</comment>
<dbReference type="PANTHER" id="PTHR37528:SF1">
    <property type="entry name" value="UPF0149 PROTEIN YGFB"/>
    <property type="match status" value="1"/>
</dbReference>
<dbReference type="EMBL" id="LHSG01000006">
    <property type="protein sequence ID" value="KPD23758.1"/>
    <property type="molecule type" value="Genomic_DNA"/>
</dbReference>
<dbReference type="InterPro" id="IPR011978">
    <property type="entry name" value="YgfB-like"/>
</dbReference>
<dbReference type="NCBIfam" id="TIGR02292">
    <property type="entry name" value="ygfB_yecA"/>
    <property type="match status" value="1"/>
</dbReference>
<organism evidence="2 3">
    <name type="scientific">Idiomarina zobellii</name>
    <dbReference type="NCBI Taxonomy" id="86103"/>
    <lineage>
        <taxon>Bacteria</taxon>
        <taxon>Pseudomonadati</taxon>
        <taxon>Pseudomonadota</taxon>
        <taxon>Gammaproteobacteria</taxon>
        <taxon>Alteromonadales</taxon>
        <taxon>Idiomarinaceae</taxon>
        <taxon>Idiomarina</taxon>
    </lineage>
</organism>
<dbReference type="RefSeq" id="WP_053953748.1">
    <property type="nucleotide sequence ID" value="NZ_FNCB01000006.1"/>
</dbReference>
<evidence type="ECO:0008006" key="4">
    <source>
        <dbReference type="Google" id="ProtNLM"/>
    </source>
</evidence>
<gene>
    <name evidence="2" type="ORF">AFK76_07825</name>
</gene>
<dbReference type="Pfam" id="PF03695">
    <property type="entry name" value="UPF0149"/>
    <property type="match status" value="1"/>
</dbReference>
<proteinExistence type="inferred from homology"/>
<sequence>MSTRFNYDRLVELYAGYDMTPGASEIQGMLTGLIATGSEPKSDELMAVLADLAYDGQSIPTELKNLLQQQAEEIEHSLGDHDLGFRLLLPEDGEPLPERLSALAGWVNAFLAGYGVNQQSMATLSADLKEAIEDMVELAKIEFTEEGGGEEEERAYFEIVEYLRVSAMMCYTELGRKEQPANQPPKTLH</sequence>
<evidence type="ECO:0000313" key="3">
    <source>
        <dbReference type="Proteomes" id="UP000053030"/>
    </source>
</evidence>
<dbReference type="AlphaFoldDB" id="A0A837NFA1"/>
<dbReference type="GO" id="GO:0005829">
    <property type="term" value="C:cytosol"/>
    <property type="evidence" value="ECO:0007669"/>
    <property type="project" value="TreeGrafter"/>
</dbReference>
<comment type="caution">
    <text evidence="2">The sequence shown here is derived from an EMBL/GenBank/DDBJ whole genome shotgun (WGS) entry which is preliminary data.</text>
</comment>
<evidence type="ECO:0000313" key="2">
    <source>
        <dbReference type="EMBL" id="KPD23758.1"/>
    </source>
</evidence>
<name>A0A837NFA1_9GAMM</name>